<proteinExistence type="predicted"/>
<protein>
    <submittedName>
        <fullName evidence="1">Uncharacterized protein</fullName>
    </submittedName>
</protein>
<organism evidence="1 2">
    <name type="scientific">Brevundimonas kwangchunensis</name>
    <dbReference type="NCBI Taxonomy" id="322163"/>
    <lineage>
        <taxon>Bacteria</taxon>
        <taxon>Pseudomonadati</taxon>
        <taxon>Pseudomonadota</taxon>
        <taxon>Alphaproteobacteria</taxon>
        <taxon>Caulobacterales</taxon>
        <taxon>Caulobacteraceae</taxon>
        <taxon>Brevundimonas</taxon>
    </lineage>
</organism>
<evidence type="ECO:0000313" key="1">
    <source>
        <dbReference type="EMBL" id="GAA0626259.1"/>
    </source>
</evidence>
<accession>A0ABN1H296</accession>
<keyword evidence="2" id="KW-1185">Reference proteome</keyword>
<dbReference type="Proteomes" id="UP001501352">
    <property type="component" value="Unassembled WGS sequence"/>
</dbReference>
<sequence length="91" mass="10282">MDDATFKVSVNGYTARKLTATAQAAGVSPEELVAMVLDQKFFDYDDFDWPEGGDPRTDDAARYQLNEPGRPWSEVRPEMEALLERLLAEKK</sequence>
<reference evidence="1 2" key="1">
    <citation type="journal article" date="2019" name="Int. J. Syst. Evol. Microbiol.">
        <title>The Global Catalogue of Microorganisms (GCM) 10K type strain sequencing project: providing services to taxonomists for standard genome sequencing and annotation.</title>
        <authorList>
            <consortium name="The Broad Institute Genomics Platform"/>
            <consortium name="The Broad Institute Genome Sequencing Center for Infectious Disease"/>
            <person name="Wu L."/>
            <person name="Ma J."/>
        </authorList>
    </citation>
    <scope>NUCLEOTIDE SEQUENCE [LARGE SCALE GENOMIC DNA]</scope>
    <source>
        <strain evidence="1 2">JCM 12928</strain>
    </source>
</reference>
<evidence type="ECO:0000313" key="2">
    <source>
        <dbReference type="Proteomes" id="UP001501352"/>
    </source>
</evidence>
<dbReference type="RefSeq" id="WP_343794045.1">
    <property type="nucleotide sequence ID" value="NZ_BAAAGA010000005.1"/>
</dbReference>
<name>A0ABN1H296_9CAUL</name>
<gene>
    <name evidence="1" type="ORF">GCM10009422_23810</name>
</gene>
<comment type="caution">
    <text evidence="1">The sequence shown here is derived from an EMBL/GenBank/DDBJ whole genome shotgun (WGS) entry which is preliminary data.</text>
</comment>
<dbReference type="EMBL" id="BAAAGA010000005">
    <property type="protein sequence ID" value="GAA0626259.1"/>
    <property type="molecule type" value="Genomic_DNA"/>
</dbReference>